<organism evidence="4 5">
    <name type="scientific">Paraburkholderia terricola</name>
    <dbReference type="NCBI Taxonomy" id="169427"/>
    <lineage>
        <taxon>Bacteria</taxon>
        <taxon>Pseudomonadati</taxon>
        <taxon>Pseudomonadota</taxon>
        <taxon>Betaproteobacteria</taxon>
        <taxon>Burkholderiales</taxon>
        <taxon>Burkholderiaceae</taxon>
        <taxon>Paraburkholderia</taxon>
    </lineage>
</organism>
<feature type="transmembrane region" description="Helical" evidence="1">
    <location>
        <begin position="7"/>
        <end position="25"/>
    </location>
</feature>
<feature type="transmembrane region" description="Helical" evidence="1">
    <location>
        <begin position="72"/>
        <end position="91"/>
    </location>
</feature>
<evidence type="ECO:0000256" key="1">
    <source>
        <dbReference type="SAM" id="Phobius"/>
    </source>
</evidence>
<keyword evidence="1" id="KW-1133">Transmembrane helix</keyword>
<dbReference type="Pfam" id="PF01757">
    <property type="entry name" value="Acyl_transf_3"/>
    <property type="match status" value="1"/>
</dbReference>
<reference evidence="4 5" key="1">
    <citation type="submission" date="2023-07" db="EMBL/GenBank/DDBJ databases">
        <title>Sorghum-associated microbial communities from plants grown in Nebraska, USA.</title>
        <authorList>
            <person name="Schachtman D."/>
        </authorList>
    </citation>
    <scope>NUCLEOTIDE SEQUENCE [LARGE SCALE GENOMIC DNA]</scope>
    <source>
        <strain evidence="4 5">DS1316</strain>
    </source>
</reference>
<keyword evidence="1" id="KW-0812">Transmembrane</keyword>
<sequence length="644" mass="72064">MKFRSDINGLRAIAVAAVVLYHFSVPHFRGGFIGVDVFFVISGFLMTDIIFRGIDKGSFSVLTFYKYRARRIVPALAAMCFMVLAVGWFVLLPSEFRALGKQAATSIGFFSNISFWREAGYFDVRSLDKWLLHTWSLSVEWQFYLLYPLVLVALRKWLSAAWLRRWIMIGTVVSLATCLYLSAPTRWPTAAFYLLPTRSWEMLFGALAYLYPIRAPERTRAAMEWAGLALIAFALLSFNAGVSWPGWLTLLPVGGTALIIAAARSKSWATSNAAAQFIGKISYSVYLWHWPIVVAENYYEKATQPVWIAGGILASFVFGYLSWKFVELRTQGKAAPSHAFLPSVPLPVTLAFALLVFVGGGAIYYRQGVPERFDHSVFIADEETYDTNPHRSVCHMLMDPCDVYKTQLASRAVILGDSHADALAEAVNAAVPNGKRGDVILIAVQGCPTIDGVRRDNGECFEANRKYIHLLGKQSSKSPPVIIVNHWSEYMSGESASKLSFSDTNQAGYKGEPFSADQYRSRFLSTMCGLAKTRPVYLVQPVPEFDVNVPNTLAREKLADPGAPDLTLDMAEYYKRNARVLKLLREARDQCGVQLLDPTPYLCPQGKCLGSYQGRPLYSDRHHMSEYGNRFLVPMFKQVFALSQ</sequence>
<dbReference type="InterPro" id="IPR043968">
    <property type="entry name" value="SGNH"/>
</dbReference>
<feature type="transmembrane region" description="Helical" evidence="1">
    <location>
        <begin position="130"/>
        <end position="154"/>
    </location>
</feature>
<dbReference type="Proteomes" id="UP001264340">
    <property type="component" value="Unassembled WGS sequence"/>
</dbReference>
<feature type="transmembrane region" description="Helical" evidence="1">
    <location>
        <begin position="346"/>
        <end position="365"/>
    </location>
</feature>
<feature type="transmembrane region" description="Helical" evidence="1">
    <location>
        <begin position="166"/>
        <end position="184"/>
    </location>
</feature>
<dbReference type="InterPro" id="IPR002656">
    <property type="entry name" value="Acyl_transf_3_dom"/>
</dbReference>
<evidence type="ECO:0000313" key="4">
    <source>
        <dbReference type="EMBL" id="MDR6407612.1"/>
    </source>
</evidence>
<evidence type="ECO:0000259" key="3">
    <source>
        <dbReference type="Pfam" id="PF19040"/>
    </source>
</evidence>
<dbReference type="PANTHER" id="PTHR23028">
    <property type="entry name" value="ACETYLTRANSFERASE"/>
    <property type="match status" value="1"/>
</dbReference>
<feature type="domain" description="SGNH" evidence="3">
    <location>
        <begin position="400"/>
        <end position="638"/>
    </location>
</feature>
<keyword evidence="5" id="KW-1185">Reference proteome</keyword>
<feature type="domain" description="Acyltransferase 3" evidence="2">
    <location>
        <begin position="6"/>
        <end position="322"/>
    </location>
</feature>
<proteinExistence type="predicted"/>
<feature type="transmembrane region" description="Helical" evidence="1">
    <location>
        <begin position="222"/>
        <end position="238"/>
    </location>
</feature>
<feature type="transmembrane region" description="Helical" evidence="1">
    <location>
        <begin position="31"/>
        <end position="51"/>
    </location>
</feature>
<feature type="transmembrane region" description="Helical" evidence="1">
    <location>
        <begin position="190"/>
        <end position="210"/>
    </location>
</feature>
<dbReference type="PANTHER" id="PTHR23028:SF53">
    <property type="entry name" value="ACYL_TRANSF_3 DOMAIN-CONTAINING PROTEIN"/>
    <property type="match status" value="1"/>
</dbReference>
<protein>
    <submittedName>
        <fullName evidence="4">Peptidoglycan/LPS O-acetylase OafA/YrhL</fullName>
    </submittedName>
</protein>
<keyword evidence="1" id="KW-0472">Membrane</keyword>
<evidence type="ECO:0000313" key="5">
    <source>
        <dbReference type="Proteomes" id="UP001264340"/>
    </source>
</evidence>
<dbReference type="Pfam" id="PF19040">
    <property type="entry name" value="SGNH"/>
    <property type="match status" value="1"/>
</dbReference>
<dbReference type="InterPro" id="IPR050879">
    <property type="entry name" value="Acyltransferase_3"/>
</dbReference>
<dbReference type="EMBL" id="JAVDRP010000002">
    <property type="protein sequence ID" value="MDR6407612.1"/>
    <property type="molecule type" value="Genomic_DNA"/>
</dbReference>
<feature type="transmembrane region" description="Helical" evidence="1">
    <location>
        <begin position="306"/>
        <end position="326"/>
    </location>
</feature>
<accession>A0ABU1LLI9</accession>
<comment type="caution">
    <text evidence="4">The sequence shown here is derived from an EMBL/GenBank/DDBJ whole genome shotgun (WGS) entry which is preliminary data.</text>
</comment>
<name>A0ABU1LLI9_9BURK</name>
<dbReference type="RefSeq" id="WP_310118916.1">
    <property type="nucleotide sequence ID" value="NZ_JAVDQV010000002.1"/>
</dbReference>
<gene>
    <name evidence="4" type="ORF">J2804_001000</name>
</gene>
<evidence type="ECO:0000259" key="2">
    <source>
        <dbReference type="Pfam" id="PF01757"/>
    </source>
</evidence>